<dbReference type="AlphaFoldDB" id="A0A502G3W8"/>
<comment type="caution">
    <text evidence="4">The sequence shown here is derived from an EMBL/GenBank/DDBJ whole genome shotgun (WGS) entry which is preliminary data.</text>
</comment>
<name>A0A502G3W8_9SPHN</name>
<dbReference type="Gene3D" id="1.10.150.130">
    <property type="match status" value="1"/>
</dbReference>
<comment type="similarity">
    <text evidence="1">Belongs to the 'phage' integrase family.</text>
</comment>
<gene>
    <name evidence="4" type="ORF">EAH76_02995</name>
</gene>
<dbReference type="GO" id="GO:0003677">
    <property type="term" value="F:DNA binding"/>
    <property type="evidence" value="ECO:0007669"/>
    <property type="project" value="UniProtKB-KW"/>
</dbReference>
<dbReference type="Proteomes" id="UP000319931">
    <property type="component" value="Unassembled WGS sequence"/>
</dbReference>
<organism evidence="4 5">
    <name type="scientific">Sphingomonas glacialis</name>
    <dbReference type="NCBI Taxonomy" id="658225"/>
    <lineage>
        <taxon>Bacteria</taxon>
        <taxon>Pseudomonadati</taxon>
        <taxon>Pseudomonadota</taxon>
        <taxon>Alphaproteobacteria</taxon>
        <taxon>Sphingomonadales</taxon>
        <taxon>Sphingomonadaceae</taxon>
        <taxon>Sphingomonas</taxon>
    </lineage>
</organism>
<dbReference type="GO" id="GO:0015074">
    <property type="term" value="P:DNA integration"/>
    <property type="evidence" value="ECO:0007669"/>
    <property type="project" value="UniProtKB-KW"/>
</dbReference>
<dbReference type="InterPro" id="IPR011010">
    <property type="entry name" value="DNA_brk_join_enz"/>
</dbReference>
<proteinExistence type="inferred from homology"/>
<evidence type="ECO:0000313" key="4">
    <source>
        <dbReference type="EMBL" id="TPG56515.1"/>
    </source>
</evidence>
<evidence type="ECO:0000256" key="3">
    <source>
        <dbReference type="ARBA" id="ARBA00023125"/>
    </source>
</evidence>
<dbReference type="SUPFAM" id="SSF56349">
    <property type="entry name" value="DNA breaking-rejoining enzymes"/>
    <property type="match status" value="1"/>
</dbReference>
<dbReference type="PANTHER" id="PTHR30629">
    <property type="entry name" value="PROPHAGE INTEGRASE"/>
    <property type="match status" value="1"/>
</dbReference>
<reference evidence="4 5" key="1">
    <citation type="journal article" date="2019" name="Environ. Microbiol.">
        <title>Species interactions and distinct microbial communities in high Arctic permafrost affected cryosols are associated with the CH4 and CO2 gas fluxes.</title>
        <authorList>
            <person name="Altshuler I."/>
            <person name="Hamel J."/>
            <person name="Turney S."/>
            <person name="Magnuson E."/>
            <person name="Levesque R."/>
            <person name="Greer C."/>
            <person name="Whyte L.G."/>
        </authorList>
    </citation>
    <scope>NUCLEOTIDE SEQUENCE [LARGE SCALE GENOMIC DNA]</scope>
    <source>
        <strain evidence="4 5">E6.1</strain>
    </source>
</reference>
<protein>
    <recommendedName>
        <fullName evidence="6">Tyr recombinase domain-containing protein</fullName>
    </recommendedName>
</protein>
<sequence>MRSVVSRVFRYGIATGRAKRDVATDLRRAIVVPKTKHHAAIICPKKFCVLLRGIEEAPEFTITKFALRMTPHVFVRPGGGAEWSKFDLDRAVWSIPAEKMKMRWPHQMPLSRQVLARWTIRGR</sequence>
<evidence type="ECO:0000313" key="5">
    <source>
        <dbReference type="Proteomes" id="UP000319931"/>
    </source>
</evidence>
<dbReference type="EMBL" id="RCZC01000001">
    <property type="protein sequence ID" value="TPG56515.1"/>
    <property type="molecule type" value="Genomic_DNA"/>
</dbReference>
<dbReference type="InterPro" id="IPR010998">
    <property type="entry name" value="Integrase_recombinase_N"/>
</dbReference>
<dbReference type="InterPro" id="IPR050808">
    <property type="entry name" value="Phage_Integrase"/>
</dbReference>
<evidence type="ECO:0000256" key="1">
    <source>
        <dbReference type="ARBA" id="ARBA00008857"/>
    </source>
</evidence>
<keyword evidence="3" id="KW-0238">DNA-binding</keyword>
<keyword evidence="2" id="KW-0229">DNA integration</keyword>
<evidence type="ECO:0008006" key="6">
    <source>
        <dbReference type="Google" id="ProtNLM"/>
    </source>
</evidence>
<dbReference type="PANTHER" id="PTHR30629:SF2">
    <property type="entry name" value="PROPHAGE INTEGRASE INTS-RELATED"/>
    <property type="match status" value="1"/>
</dbReference>
<accession>A0A502G3W8</accession>
<keyword evidence="5" id="KW-1185">Reference proteome</keyword>
<evidence type="ECO:0000256" key="2">
    <source>
        <dbReference type="ARBA" id="ARBA00022908"/>
    </source>
</evidence>